<feature type="domain" description="Sugar-binding" evidence="5">
    <location>
        <begin position="64"/>
        <end position="320"/>
    </location>
</feature>
<organism evidence="6 7">
    <name type="scientific">Lysinibacter cavernae</name>
    <dbReference type="NCBI Taxonomy" id="1640652"/>
    <lineage>
        <taxon>Bacteria</taxon>
        <taxon>Bacillati</taxon>
        <taxon>Actinomycetota</taxon>
        <taxon>Actinomycetes</taxon>
        <taxon>Micrococcales</taxon>
        <taxon>Microbacteriaceae</taxon>
        <taxon>Lysinibacter</taxon>
    </lineage>
</organism>
<dbReference type="Pfam" id="PF04198">
    <property type="entry name" value="Sugar-bind"/>
    <property type="match status" value="1"/>
</dbReference>
<evidence type="ECO:0000256" key="1">
    <source>
        <dbReference type="ARBA" id="ARBA00010466"/>
    </source>
</evidence>
<protein>
    <submittedName>
        <fullName evidence="6">DNA-binding transcriptional regulator LsrR (DeoR family)</fullName>
    </submittedName>
</protein>
<dbReference type="EMBL" id="JAAMOX010000003">
    <property type="protein sequence ID" value="NIH55183.1"/>
    <property type="molecule type" value="Genomic_DNA"/>
</dbReference>
<name>A0A7X5R3W5_9MICO</name>
<proteinExistence type="inferred from homology"/>
<dbReference type="PANTHER" id="PTHR34294">
    <property type="entry name" value="TRANSCRIPTIONAL REGULATOR-RELATED"/>
    <property type="match status" value="1"/>
</dbReference>
<dbReference type="GO" id="GO:0003677">
    <property type="term" value="F:DNA binding"/>
    <property type="evidence" value="ECO:0007669"/>
    <property type="project" value="UniProtKB-KW"/>
</dbReference>
<keyword evidence="4" id="KW-0804">Transcription</keyword>
<dbReference type="InterPro" id="IPR007324">
    <property type="entry name" value="Sugar-bd_dom_put"/>
</dbReference>
<dbReference type="InterPro" id="IPR036388">
    <property type="entry name" value="WH-like_DNA-bd_sf"/>
</dbReference>
<reference evidence="6 7" key="1">
    <citation type="submission" date="2020-02" db="EMBL/GenBank/DDBJ databases">
        <title>Sequencing the genomes of 1000 actinobacteria strains.</title>
        <authorList>
            <person name="Klenk H.-P."/>
        </authorList>
    </citation>
    <scope>NUCLEOTIDE SEQUENCE [LARGE SCALE GENOMIC DNA]</scope>
    <source>
        <strain evidence="6 7">DSM 27960</strain>
    </source>
</reference>
<dbReference type="Gene3D" id="3.40.50.1360">
    <property type="match status" value="1"/>
</dbReference>
<evidence type="ECO:0000259" key="5">
    <source>
        <dbReference type="Pfam" id="PF04198"/>
    </source>
</evidence>
<evidence type="ECO:0000256" key="4">
    <source>
        <dbReference type="ARBA" id="ARBA00023163"/>
    </source>
</evidence>
<dbReference type="Proteomes" id="UP000541033">
    <property type="component" value="Unassembled WGS sequence"/>
</dbReference>
<keyword evidence="2" id="KW-0805">Transcription regulation</keyword>
<dbReference type="AlphaFoldDB" id="A0A7X5R3W5"/>
<comment type="caution">
    <text evidence="6">The sequence shown here is derived from an EMBL/GenBank/DDBJ whole genome shotgun (WGS) entry which is preliminary data.</text>
</comment>
<dbReference type="PANTHER" id="PTHR34294:SF1">
    <property type="entry name" value="TRANSCRIPTIONAL REGULATOR LSRR"/>
    <property type="match status" value="1"/>
</dbReference>
<evidence type="ECO:0000256" key="3">
    <source>
        <dbReference type="ARBA" id="ARBA00023125"/>
    </source>
</evidence>
<sequence>MTDFTAESTQKVRAAITAATHYYLENWTMEAVASEMGVSRSSVSRLLSYARDEGLVEISVHSPFIAPSLLEQDLRNRFGIAATVVSVPDSVNETDRLERVALAAARLLGDAFDSNMSLGVAWGATISAVARNLSPKPTRSSQIVQLNGAANSRTTGIMYADDILRRFGEAFTSDVLQFPVPAFFDNPATREALWQERSINRILETQRNVDIALFSVGSPRAEVTSHVYSGGYLDRTDFVSLTQQNVVGDVSTVFYRGDGTWADIPLNARASGPGLDVLRAIPRRICVSSGPTKIPSLLGLLAGNVVTDLVLDEESARGLVDA</sequence>
<accession>A0A7X5R3W5</accession>
<dbReference type="SUPFAM" id="SSF100950">
    <property type="entry name" value="NagB/RpiA/CoA transferase-like"/>
    <property type="match status" value="1"/>
</dbReference>
<dbReference type="GO" id="GO:0030246">
    <property type="term" value="F:carbohydrate binding"/>
    <property type="evidence" value="ECO:0007669"/>
    <property type="project" value="InterPro"/>
</dbReference>
<gene>
    <name evidence="6" type="ORF">FHX76_003098</name>
</gene>
<dbReference type="InterPro" id="IPR051054">
    <property type="entry name" value="SorC_transcr_regulators"/>
</dbReference>
<evidence type="ECO:0000313" key="6">
    <source>
        <dbReference type="EMBL" id="NIH55183.1"/>
    </source>
</evidence>
<keyword evidence="3 6" id="KW-0238">DNA-binding</keyword>
<dbReference type="RefSeq" id="WP_341777971.1">
    <property type="nucleotide sequence ID" value="NZ_JAAMOX010000003.1"/>
</dbReference>
<evidence type="ECO:0000313" key="7">
    <source>
        <dbReference type="Proteomes" id="UP000541033"/>
    </source>
</evidence>
<keyword evidence="7" id="KW-1185">Reference proteome</keyword>
<comment type="similarity">
    <text evidence="1">Belongs to the SorC transcriptional regulatory family.</text>
</comment>
<evidence type="ECO:0000256" key="2">
    <source>
        <dbReference type="ARBA" id="ARBA00023015"/>
    </source>
</evidence>
<dbReference type="InterPro" id="IPR037171">
    <property type="entry name" value="NagB/RpiA_transferase-like"/>
</dbReference>
<dbReference type="Gene3D" id="1.10.10.10">
    <property type="entry name" value="Winged helix-like DNA-binding domain superfamily/Winged helix DNA-binding domain"/>
    <property type="match status" value="1"/>
</dbReference>